<gene>
    <name evidence="2" type="ordered locus">HacjB3_12320</name>
    <name evidence="3" type="ORF">C497_07514</name>
</gene>
<keyword evidence="5" id="KW-1185">Reference proteome</keyword>
<feature type="transmembrane region" description="Helical" evidence="1">
    <location>
        <begin position="68"/>
        <end position="87"/>
    </location>
</feature>
<evidence type="ECO:0000313" key="2">
    <source>
        <dbReference type="EMBL" id="ADJ15847.1"/>
    </source>
</evidence>
<accession>D8J6C9</accession>
<dbReference type="GeneID" id="9420280"/>
<dbReference type="PATRIC" id="fig|795797.18.peg.2466"/>
<dbReference type="InterPro" id="IPR021315">
    <property type="entry name" value="Gap/Sap"/>
</dbReference>
<dbReference type="Proteomes" id="UP000011645">
    <property type="component" value="Unassembled WGS sequence"/>
</dbReference>
<organism evidence="2 4">
    <name type="scientific">Halalkalicoccus jeotgali (strain DSM 18796 / CECT 7217 / JCM 14584 / KCTC 4019 / B3)</name>
    <dbReference type="NCBI Taxonomy" id="795797"/>
    <lineage>
        <taxon>Archaea</taxon>
        <taxon>Methanobacteriati</taxon>
        <taxon>Methanobacteriota</taxon>
        <taxon>Stenosarchaea group</taxon>
        <taxon>Halobacteria</taxon>
        <taxon>Halobacteriales</taxon>
        <taxon>Halococcaceae</taxon>
        <taxon>Halalkalicoccus</taxon>
    </lineage>
</organism>
<feature type="transmembrane region" description="Helical" evidence="1">
    <location>
        <begin position="37"/>
        <end position="56"/>
    </location>
</feature>
<dbReference type="Proteomes" id="UP000000390">
    <property type="component" value="Chromosome"/>
</dbReference>
<evidence type="ECO:0000313" key="4">
    <source>
        <dbReference type="Proteomes" id="UP000000390"/>
    </source>
</evidence>
<keyword evidence="1" id="KW-0812">Transmembrane</keyword>
<dbReference type="AlphaFoldDB" id="D8J6C9"/>
<dbReference type="RefSeq" id="WP_008415699.1">
    <property type="nucleotide sequence ID" value="NC_014297.1"/>
</dbReference>
<feature type="transmembrane region" description="Helical" evidence="1">
    <location>
        <begin position="185"/>
        <end position="204"/>
    </location>
</feature>
<keyword evidence="1" id="KW-0472">Membrane</keyword>
<dbReference type="STRING" id="795797.HacjB3_12320"/>
<dbReference type="OrthoDB" id="346418at2157"/>
<feature type="transmembrane region" description="Helical" evidence="1">
    <location>
        <begin position="108"/>
        <end position="135"/>
    </location>
</feature>
<keyword evidence="1" id="KW-1133">Transmembrane helix</keyword>
<name>D8J6C9_HALJB</name>
<feature type="transmembrane region" description="Helical" evidence="1">
    <location>
        <begin position="147"/>
        <end position="165"/>
    </location>
</feature>
<proteinExistence type="predicted"/>
<dbReference type="EMBL" id="AOHV01000024">
    <property type="protein sequence ID" value="ELY37943.1"/>
    <property type="molecule type" value="Genomic_DNA"/>
</dbReference>
<dbReference type="Pfam" id="PF11139">
    <property type="entry name" value="SfLAP"/>
    <property type="match status" value="1"/>
</dbReference>
<dbReference type="EMBL" id="CP002062">
    <property type="protein sequence ID" value="ADJ15847.1"/>
    <property type="molecule type" value="Genomic_DNA"/>
</dbReference>
<reference evidence="2 4" key="1">
    <citation type="journal article" date="2010" name="J. Bacteriol.">
        <title>Complete genome sequence of Halalkalicoccus jeotgali B3(T), an extremely halophilic archaeon.</title>
        <authorList>
            <person name="Roh S.W."/>
            <person name="Nam Y.D."/>
            <person name="Nam S.H."/>
            <person name="Choi S.H."/>
            <person name="Park H.S."/>
            <person name="Bae J.W."/>
        </authorList>
    </citation>
    <scope>NUCLEOTIDE SEQUENCE [LARGE SCALE GENOMIC DNA]</scope>
    <source>
        <strain evidence="2">B3</strain>
        <strain evidence="4">DSM 18796 / CECT 7217 / JCM 14584 / KCTC 4019 / B3</strain>
    </source>
</reference>
<evidence type="ECO:0000256" key="1">
    <source>
        <dbReference type="SAM" id="Phobius"/>
    </source>
</evidence>
<dbReference type="KEGG" id="hje:HacjB3_12320"/>
<feature type="transmembrane region" description="Helical" evidence="1">
    <location>
        <begin position="6"/>
        <end position="25"/>
    </location>
</feature>
<sequence>MTAPEILPLVFVMIAGPQILSPIFLATTENWRRNSAAYVAGAAFSITLVVTVAYAFGGGTVGSGGSNTTLNVIVLVALVLAMVNTYLTRHESEPPKWMGKLGTATPRFSFRLGFLLLGFFPTNILTSVAVGTYLAANDAPWTDALPFISLTLLVLALPALILVAFGERAETFLPKARDWMDTNSWVVNEVVIVFFIGMALNNLLG</sequence>
<dbReference type="eggNOG" id="arCOG11916">
    <property type="taxonomic scope" value="Archaea"/>
</dbReference>
<dbReference type="HOGENOM" id="CLU_1320305_0_0_2"/>
<reference evidence="3 5" key="2">
    <citation type="journal article" date="2014" name="PLoS Genet.">
        <title>Phylogenetically driven sequencing of extremely halophilic archaea reveals strategies for static and dynamic osmo-response.</title>
        <authorList>
            <person name="Becker E.A."/>
            <person name="Seitzer P.M."/>
            <person name="Tritt A."/>
            <person name="Larsen D."/>
            <person name="Krusor M."/>
            <person name="Yao A.I."/>
            <person name="Wu D."/>
            <person name="Madern D."/>
            <person name="Eisen J.A."/>
            <person name="Darling A.E."/>
            <person name="Facciotti M.T."/>
        </authorList>
    </citation>
    <scope>NUCLEOTIDE SEQUENCE [LARGE SCALE GENOMIC DNA]</scope>
    <source>
        <strain evidence="3">B3</strain>
        <strain evidence="5">DSM 18796 / CECT 7217 / JCM 14584 / KCTC 4019 / B3</strain>
    </source>
</reference>
<protein>
    <submittedName>
        <fullName evidence="2">Uncharacterized protein</fullName>
    </submittedName>
</protein>
<evidence type="ECO:0000313" key="3">
    <source>
        <dbReference type="EMBL" id="ELY37943.1"/>
    </source>
</evidence>
<evidence type="ECO:0000313" key="5">
    <source>
        <dbReference type="Proteomes" id="UP000011645"/>
    </source>
</evidence>